<keyword evidence="4" id="KW-1185">Reference proteome</keyword>
<feature type="domain" description="Transposase IS4-like" evidence="1">
    <location>
        <begin position="105"/>
        <end position="253"/>
    </location>
</feature>
<dbReference type="InterPro" id="IPR002559">
    <property type="entry name" value="Transposase_11"/>
</dbReference>
<sequence length="268" mass="31054">MKSDLGHLDIPEEIWKRLHPLLPKRKTNSKKGGRPRLDDRVAMAAIFYRVRTGIQWRYIPPMFGSKSTLHRRFQEWVASGVFDKIEKEALKLYERTVKIRTKRMASDGSFARAPKGGGLTGKNPTDRAKLGVKRHILTDGNGIPLAITLTGANVHDKHGVKDTLNSILIFSGKRRKKPKHLCLDKGYDFQDIEVLIKRRNIQSHIRKKGEKPLIGKYNGKSRRWVVERTNSWHNRFRAILIRWERKSENYLASLYLASSIIAFNFFDR</sequence>
<evidence type="ECO:0000259" key="2">
    <source>
        <dbReference type="Pfam" id="PF13340"/>
    </source>
</evidence>
<dbReference type="PANTHER" id="PTHR30007:SF0">
    <property type="entry name" value="TRANSPOSASE"/>
    <property type="match status" value="1"/>
</dbReference>
<proteinExistence type="predicted"/>
<dbReference type="NCBIfam" id="NF033580">
    <property type="entry name" value="transpos_IS5_3"/>
    <property type="match status" value="1"/>
</dbReference>
<accession>A0ABM6Y8W5</accession>
<dbReference type="Proteomes" id="UP000258889">
    <property type="component" value="Chromosome i"/>
</dbReference>
<feature type="domain" description="Insertion element IS402-like" evidence="2">
    <location>
        <begin position="11"/>
        <end position="85"/>
    </location>
</feature>
<organism evidence="3 4">
    <name type="scientific">Leptospira mayottensis</name>
    <dbReference type="NCBI Taxonomy" id="1137606"/>
    <lineage>
        <taxon>Bacteria</taxon>
        <taxon>Pseudomonadati</taxon>
        <taxon>Spirochaetota</taxon>
        <taxon>Spirochaetia</taxon>
        <taxon>Leptospirales</taxon>
        <taxon>Leptospiraceae</taxon>
        <taxon>Leptospira</taxon>
    </lineage>
</organism>
<reference evidence="3 4" key="1">
    <citation type="submission" date="2018-09" db="EMBL/GenBank/DDBJ databases">
        <title>Complete Genome sequences of three Leptospira mayottensis isolates obtained from Tenrecid mammals endemic to the Malagasy region.</title>
        <authorList>
            <person name="Cordonin C."/>
            <person name="Toty C."/>
        </authorList>
    </citation>
    <scope>NUCLEOTIDE SEQUENCE [LARGE SCALE GENOMIC DNA]</scope>
    <source>
        <strain evidence="3 4">MDI222</strain>
    </source>
</reference>
<evidence type="ECO:0000313" key="3">
    <source>
        <dbReference type="EMBL" id="AXR64386.1"/>
    </source>
</evidence>
<protein>
    <submittedName>
        <fullName evidence="3">IS5 family transposase</fullName>
    </submittedName>
</protein>
<dbReference type="Pfam" id="PF01609">
    <property type="entry name" value="DDE_Tnp_1"/>
    <property type="match status" value="1"/>
</dbReference>
<evidence type="ECO:0000313" key="4">
    <source>
        <dbReference type="Proteomes" id="UP000258889"/>
    </source>
</evidence>
<dbReference type="InterPro" id="IPR025161">
    <property type="entry name" value="IS402-like_dom"/>
</dbReference>
<dbReference type="PANTHER" id="PTHR30007">
    <property type="entry name" value="PHP DOMAIN PROTEIN"/>
    <property type="match status" value="1"/>
</dbReference>
<evidence type="ECO:0000259" key="1">
    <source>
        <dbReference type="Pfam" id="PF01609"/>
    </source>
</evidence>
<name>A0ABM6Y8W5_9LEPT</name>
<gene>
    <name evidence="3" type="ORF">DQM28_09340</name>
</gene>
<dbReference type="EMBL" id="CP030144">
    <property type="protein sequence ID" value="AXR64386.1"/>
    <property type="molecule type" value="Genomic_DNA"/>
</dbReference>
<dbReference type="Pfam" id="PF13340">
    <property type="entry name" value="DUF4096"/>
    <property type="match status" value="1"/>
</dbReference>